<dbReference type="EMBL" id="JAUDFV010000154">
    <property type="protein sequence ID" value="KAL2716411.1"/>
    <property type="molecule type" value="Genomic_DNA"/>
</dbReference>
<sequence length="80" mass="9031">MTSKRLFDRLVEQYYFAFHRRSTSLNHVTKNLEPVTCQDDQLFSNGYGRIPTILIIIVQSAPPGALIGLSPVIVLLVDDK</sequence>
<accession>A0ABD2A745</accession>
<keyword evidence="1" id="KW-0472">Membrane</keyword>
<evidence type="ECO:0000313" key="2">
    <source>
        <dbReference type="EMBL" id="KAL2716411.1"/>
    </source>
</evidence>
<dbReference type="AlphaFoldDB" id="A0ABD2A745"/>
<feature type="transmembrane region" description="Helical" evidence="1">
    <location>
        <begin position="53"/>
        <end position="77"/>
    </location>
</feature>
<evidence type="ECO:0000313" key="3">
    <source>
        <dbReference type="Proteomes" id="UP001607302"/>
    </source>
</evidence>
<protein>
    <submittedName>
        <fullName evidence="2">NADP-dependent malic enzyme isoform X1</fullName>
    </submittedName>
</protein>
<gene>
    <name evidence="2" type="ORF">V1478_014087</name>
</gene>
<keyword evidence="1" id="KW-0812">Transmembrane</keyword>
<dbReference type="Proteomes" id="UP001607302">
    <property type="component" value="Unassembled WGS sequence"/>
</dbReference>
<name>A0ABD2A745_VESSQ</name>
<keyword evidence="3" id="KW-1185">Reference proteome</keyword>
<proteinExistence type="predicted"/>
<reference evidence="2 3" key="1">
    <citation type="journal article" date="2024" name="Ann. Entomol. Soc. Am.">
        <title>Genomic analyses of the southern and eastern yellowjacket wasps (Hymenoptera: Vespidae) reveal evolutionary signatures of social life.</title>
        <authorList>
            <person name="Catto M.A."/>
            <person name="Caine P.B."/>
            <person name="Orr S.E."/>
            <person name="Hunt B.G."/>
            <person name="Goodisman M.A.D."/>
        </authorList>
    </citation>
    <scope>NUCLEOTIDE SEQUENCE [LARGE SCALE GENOMIC DNA]</scope>
    <source>
        <strain evidence="2">233</strain>
        <tissue evidence="2">Head and thorax</tissue>
    </source>
</reference>
<keyword evidence="1" id="KW-1133">Transmembrane helix</keyword>
<comment type="caution">
    <text evidence="2">The sequence shown here is derived from an EMBL/GenBank/DDBJ whole genome shotgun (WGS) entry which is preliminary data.</text>
</comment>
<organism evidence="2 3">
    <name type="scientific">Vespula squamosa</name>
    <name type="common">Southern yellow jacket</name>
    <name type="synonym">Wasp</name>
    <dbReference type="NCBI Taxonomy" id="30214"/>
    <lineage>
        <taxon>Eukaryota</taxon>
        <taxon>Metazoa</taxon>
        <taxon>Ecdysozoa</taxon>
        <taxon>Arthropoda</taxon>
        <taxon>Hexapoda</taxon>
        <taxon>Insecta</taxon>
        <taxon>Pterygota</taxon>
        <taxon>Neoptera</taxon>
        <taxon>Endopterygota</taxon>
        <taxon>Hymenoptera</taxon>
        <taxon>Apocrita</taxon>
        <taxon>Aculeata</taxon>
        <taxon>Vespoidea</taxon>
        <taxon>Vespidae</taxon>
        <taxon>Vespinae</taxon>
        <taxon>Vespula</taxon>
    </lineage>
</organism>
<evidence type="ECO:0000256" key="1">
    <source>
        <dbReference type="SAM" id="Phobius"/>
    </source>
</evidence>